<reference evidence="1" key="1">
    <citation type="submission" date="2020-10" db="EMBL/GenBank/DDBJ databases">
        <authorList>
            <person name="Hahn C.J."/>
            <person name="Laso-Perez R."/>
            <person name="Vulcano F."/>
            <person name="Vaziourakis K.-M."/>
            <person name="Stokke R."/>
            <person name="Steen I.H."/>
            <person name="Teske A."/>
            <person name="Boetius A."/>
            <person name="Liebeke M."/>
            <person name="Amann R."/>
            <person name="Knittel K."/>
        </authorList>
    </citation>
    <scope>NUCLEOTIDE SEQUENCE</scope>
    <source>
        <strain evidence="1">Gfbio:e3339647-f889-4370-9287-4fb5cb688e4c:AG392J18_GoMArc1</strain>
    </source>
</reference>
<organism evidence="1 2">
    <name type="scientific">Candidatus Argoarchaeum ethanivorans</name>
    <dbReference type="NCBI Taxonomy" id="2608793"/>
    <lineage>
        <taxon>Archaea</taxon>
        <taxon>Methanobacteriati</taxon>
        <taxon>Methanobacteriota</taxon>
        <taxon>Stenosarchaea group</taxon>
        <taxon>Methanomicrobia</taxon>
        <taxon>Methanosarcinales</taxon>
        <taxon>Methanosarcinales incertae sedis</taxon>
        <taxon>GOM Arc I cluster</taxon>
        <taxon>Candidatus Argoarchaeum</taxon>
    </lineage>
</organism>
<name>A0A811TD87_9EURY</name>
<comment type="caution">
    <text evidence="1">The sequence shown here is derived from an EMBL/GenBank/DDBJ whole genome shotgun (WGS) entry which is preliminary data.</text>
</comment>
<accession>A0A811TD87</accession>
<dbReference type="Proteomes" id="UP000612009">
    <property type="component" value="Unassembled WGS sequence"/>
</dbReference>
<sequence>MHITKEEGWIYEGGEGWTKQKAMEILVAIGDIK</sequence>
<gene>
    <name evidence="1" type="ORF">LAKADJCE_00720</name>
</gene>
<dbReference type="EMBL" id="CAJHIR010000045">
    <property type="protein sequence ID" value="CAD6494361.1"/>
    <property type="molecule type" value="Genomic_DNA"/>
</dbReference>
<dbReference type="AlphaFoldDB" id="A0A811TD87"/>
<evidence type="ECO:0000313" key="2">
    <source>
        <dbReference type="Proteomes" id="UP000612009"/>
    </source>
</evidence>
<evidence type="ECO:0000313" key="1">
    <source>
        <dbReference type="EMBL" id="CAD6494361.1"/>
    </source>
</evidence>
<protein>
    <submittedName>
        <fullName evidence="1">Uncharacterized protein</fullName>
    </submittedName>
</protein>
<proteinExistence type="predicted"/>